<evidence type="ECO:0000313" key="4">
    <source>
        <dbReference type="EMBL" id="CAF3804943.1"/>
    </source>
</evidence>
<accession>A0A814J946</accession>
<dbReference type="Proteomes" id="UP000677228">
    <property type="component" value="Unassembled WGS sequence"/>
</dbReference>
<dbReference type="GO" id="GO:0051864">
    <property type="term" value="F:histone H3K36 demethylase activity"/>
    <property type="evidence" value="ECO:0007669"/>
    <property type="project" value="TreeGrafter"/>
</dbReference>
<dbReference type="GO" id="GO:0000785">
    <property type="term" value="C:chromatin"/>
    <property type="evidence" value="ECO:0007669"/>
    <property type="project" value="TreeGrafter"/>
</dbReference>
<dbReference type="InterPro" id="IPR003347">
    <property type="entry name" value="JmjC_dom"/>
</dbReference>
<dbReference type="PANTHER" id="PTHR10694">
    <property type="entry name" value="LYSINE-SPECIFIC DEMETHYLASE"/>
    <property type="match status" value="1"/>
</dbReference>
<dbReference type="PANTHER" id="PTHR10694:SF7">
    <property type="entry name" value="[HISTONE H3]-TRIMETHYL-L-LYSINE(9) DEMETHYLASE"/>
    <property type="match status" value="1"/>
</dbReference>
<dbReference type="Proteomes" id="UP000681722">
    <property type="component" value="Unassembled WGS sequence"/>
</dbReference>
<dbReference type="GO" id="GO:0032454">
    <property type="term" value="F:histone H3K9 demethylase activity"/>
    <property type="evidence" value="ECO:0007669"/>
    <property type="project" value="TreeGrafter"/>
</dbReference>
<dbReference type="AlphaFoldDB" id="A0A814J946"/>
<proteinExistence type="predicted"/>
<dbReference type="GO" id="GO:0005634">
    <property type="term" value="C:nucleus"/>
    <property type="evidence" value="ECO:0007669"/>
    <property type="project" value="TreeGrafter"/>
</dbReference>
<name>A0A814J946_9BILA</name>
<dbReference type="Proteomes" id="UP000682733">
    <property type="component" value="Unassembled WGS sequence"/>
</dbReference>
<dbReference type="EMBL" id="CAJNOQ010003886">
    <property type="protein sequence ID" value="CAF1034281.1"/>
    <property type="molecule type" value="Genomic_DNA"/>
</dbReference>
<evidence type="ECO:0000313" key="3">
    <source>
        <dbReference type="EMBL" id="CAF1106738.1"/>
    </source>
</evidence>
<keyword evidence="6" id="KW-1185">Reference proteome</keyword>
<dbReference type="Proteomes" id="UP000663829">
    <property type="component" value="Unassembled WGS sequence"/>
</dbReference>
<dbReference type="GO" id="GO:0010468">
    <property type="term" value="P:regulation of gene expression"/>
    <property type="evidence" value="ECO:0007669"/>
    <property type="project" value="TreeGrafter"/>
</dbReference>
<evidence type="ECO:0000313" key="2">
    <source>
        <dbReference type="EMBL" id="CAF1034281.1"/>
    </source>
</evidence>
<dbReference type="EMBL" id="CAJOBC010003886">
    <property type="protein sequence ID" value="CAF3804943.1"/>
    <property type="molecule type" value="Genomic_DNA"/>
</dbReference>
<organism evidence="2 6">
    <name type="scientific">Didymodactylos carnosus</name>
    <dbReference type="NCBI Taxonomy" id="1234261"/>
    <lineage>
        <taxon>Eukaryota</taxon>
        <taxon>Metazoa</taxon>
        <taxon>Spiralia</taxon>
        <taxon>Gnathifera</taxon>
        <taxon>Rotifera</taxon>
        <taxon>Eurotatoria</taxon>
        <taxon>Bdelloidea</taxon>
        <taxon>Philodinida</taxon>
        <taxon>Philodinidae</taxon>
        <taxon>Didymodactylos</taxon>
    </lineage>
</organism>
<dbReference type="EMBL" id="CAJOBA010011485">
    <property type="protein sequence ID" value="CAF3870777.1"/>
    <property type="molecule type" value="Genomic_DNA"/>
</dbReference>
<dbReference type="Pfam" id="PF02373">
    <property type="entry name" value="JmjC"/>
    <property type="match status" value="1"/>
</dbReference>
<dbReference type="EMBL" id="CAJNOK010010114">
    <property type="protein sequence ID" value="CAF1106738.1"/>
    <property type="molecule type" value="Genomic_DNA"/>
</dbReference>
<comment type="caution">
    <text evidence="2">The sequence shown here is derived from an EMBL/GenBank/DDBJ whole genome shotgun (WGS) entry which is preliminary data.</text>
</comment>
<protein>
    <recommendedName>
        <fullName evidence="1">JmjC domain-containing protein</fullName>
    </recommendedName>
</protein>
<dbReference type="SUPFAM" id="SSF51197">
    <property type="entry name" value="Clavaminate synthase-like"/>
    <property type="match status" value="1"/>
</dbReference>
<sequence>MQNFTAIYVPGSLFDKNELKWNLSALNNPLCDLRREKLLKLDGINSLFLYVGSAGSSFGLHEEDLYLPSISYLHEGGPKVCVLTKHGIKVRHVEQQVGQYIVTIPNSFYYGFNMADNLAEATNFSSKSWLLNPKILKFKPCACTDENVGWHSIGVPLQYVGKECEMNGDERAFGPTIIYMIDFLHDKPHVFICPTHDSFPFIIQVIDKIKTEVDEKSPNRDFFGNLINCVLDDLIPQIED</sequence>
<dbReference type="SMART" id="SM00558">
    <property type="entry name" value="JmjC"/>
    <property type="match status" value="1"/>
</dbReference>
<feature type="domain" description="JmjC" evidence="1">
    <location>
        <begin position="15"/>
        <end position="141"/>
    </location>
</feature>
<evidence type="ECO:0000313" key="6">
    <source>
        <dbReference type="Proteomes" id="UP000663829"/>
    </source>
</evidence>
<reference evidence="2" key="1">
    <citation type="submission" date="2021-02" db="EMBL/GenBank/DDBJ databases">
        <authorList>
            <person name="Nowell W R."/>
        </authorList>
    </citation>
    <scope>NUCLEOTIDE SEQUENCE</scope>
</reference>
<gene>
    <name evidence="2" type="ORF">GPM918_LOCUS15441</name>
    <name evidence="3" type="ORF">OVA965_LOCUS19562</name>
    <name evidence="4" type="ORF">SRO942_LOCUS15441</name>
    <name evidence="5" type="ORF">TMI583_LOCUS19638</name>
</gene>
<dbReference type="Gene3D" id="2.60.120.650">
    <property type="entry name" value="Cupin"/>
    <property type="match status" value="2"/>
</dbReference>
<evidence type="ECO:0000313" key="5">
    <source>
        <dbReference type="EMBL" id="CAF3870777.1"/>
    </source>
</evidence>
<evidence type="ECO:0000259" key="1">
    <source>
        <dbReference type="SMART" id="SM00558"/>
    </source>
</evidence>